<evidence type="ECO:0000313" key="3">
    <source>
        <dbReference type="EMBL" id="KAK1274557.1"/>
    </source>
</evidence>
<dbReference type="Proteomes" id="UP001179952">
    <property type="component" value="Unassembled WGS sequence"/>
</dbReference>
<feature type="compositionally biased region" description="Low complexity" evidence="2">
    <location>
        <begin position="83"/>
        <end position="93"/>
    </location>
</feature>
<organism evidence="3 4">
    <name type="scientific">Acorus gramineus</name>
    <name type="common">Dwarf sweet flag</name>
    <dbReference type="NCBI Taxonomy" id="55184"/>
    <lineage>
        <taxon>Eukaryota</taxon>
        <taxon>Viridiplantae</taxon>
        <taxon>Streptophyta</taxon>
        <taxon>Embryophyta</taxon>
        <taxon>Tracheophyta</taxon>
        <taxon>Spermatophyta</taxon>
        <taxon>Magnoliopsida</taxon>
        <taxon>Liliopsida</taxon>
        <taxon>Acoraceae</taxon>
        <taxon>Acorus</taxon>
    </lineage>
</organism>
<keyword evidence="1" id="KW-0175">Coiled coil</keyword>
<reference evidence="3" key="2">
    <citation type="submission" date="2023-06" db="EMBL/GenBank/DDBJ databases">
        <authorList>
            <person name="Ma L."/>
            <person name="Liu K.-W."/>
            <person name="Li Z."/>
            <person name="Hsiao Y.-Y."/>
            <person name="Qi Y."/>
            <person name="Fu T."/>
            <person name="Tang G."/>
            <person name="Zhang D."/>
            <person name="Sun W.-H."/>
            <person name="Liu D.-K."/>
            <person name="Li Y."/>
            <person name="Chen G.-Z."/>
            <person name="Liu X.-D."/>
            <person name="Liao X.-Y."/>
            <person name="Jiang Y.-T."/>
            <person name="Yu X."/>
            <person name="Hao Y."/>
            <person name="Huang J."/>
            <person name="Zhao X.-W."/>
            <person name="Ke S."/>
            <person name="Chen Y.-Y."/>
            <person name="Wu W.-L."/>
            <person name="Hsu J.-L."/>
            <person name="Lin Y.-F."/>
            <person name="Huang M.-D."/>
            <person name="Li C.-Y."/>
            <person name="Huang L."/>
            <person name="Wang Z.-W."/>
            <person name="Zhao X."/>
            <person name="Zhong W.-Y."/>
            <person name="Peng D.-H."/>
            <person name="Ahmad S."/>
            <person name="Lan S."/>
            <person name="Zhang J.-S."/>
            <person name="Tsai W.-C."/>
            <person name="Van De Peer Y."/>
            <person name="Liu Z.-J."/>
        </authorList>
    </citation>
    <scope>NUCLEOTIDE SEQUENCE</scope>
    <source>
        <strain evidence="3">SCP</strain>
        <tissue evidence="3">Leaves</tissue>
    </source>
</reference>
<feature type="region of interest" description="Disordered" evidence="2">
    <location>
        <begin position="83"/>
        <end position="108"/>
    </location>
</feature>
<feature type="coiled-coil region" evidence="1">
    <location>
        <begin position="6"/>
        <end position="33"/>
    </location>
</feature>
<evidence type="ECO:0000313" key="4">
    <source>
        <dbReference type="Proteomes" id="UP001179952"/>
    </source>
</evidence>
<proteinExistence type="predicted"/>
<accession>A0AAV9BDY9</accession>
<name>A0AAV9BDY9_ACOGR</name>
<evidence type="ECO:0000256" key="2">
    <source>
        <dbReference type="SAM" id="MobiDB-lite"/>
    </source>
</evidence>
<protein>
    <submittedName>
        <fullName evidence="3">Uncharacterized protein</fullName>
    </submittedName>
</protein>
<keyword evidence="4" id="KW-1185">Reference proteome</keyword>
<gene>
    <name evidence="3" type="ORF">QJS04_geneDACA017300</name>
</gene>
<dbReference type="AlphaFoldDB" id="A0AAV9BDY9"/>
<evidence type="ECO:0000256" key="1">
    <source>
        <dbReference type="SAM" id="Coils"/>
    </source>
</evidence>
<comment type="caution">
    <text evidence="3">The sequence shown here is derived from an EMBL/GenBank/DDBJ whole genome shotgun (WGS) entry which is preliminary data.</text>
</comment>
<reference evidence="3" key="1">
    <citation type="journal article" date="2023" name="Nat. Commun.">
        <title>Diploid and tetraploid genomes of Acorus and the evolution of monocots.</title>
        <authorList>
            <person name="Ma L."/>
            <person name="Liu K.W."/>
            <person name="Li Z."/>
            <person name="Hsiao Y.Y."/>
            <person name="Qi Y."/>
            <person name="Fu T."/>
            <person name="Tang G.D."/>
            <person name="Zhang D."/>
            <person name="Sun W.H."/>
            <person name="Liu D.K."/>
            <person name="Li Y."/>
            <person name="Chen G.Z."/>
            <person name="Liu X.D."/>
            <person name="Liao X.Y."/>
            <person name="Jiang Y.T."/>
            <person name="Yu X."/>
            <person name="Hao Y."/>
            <person name="Huang J."/>
            <person name="Zhao X.W."/>
            <person name="Ke S."/>
            <person name="Chen Y.Y."/>
            <person name="Wu W.L."/>
            <person name="Hsu J.L."/>
            <person name="Lin Y.F."/>
            <person name="Huang M.D."/>
            <person name="Li C.Y."/>
            <person name="Huang L."/>
            <person name="Wang Z.W."/>
            <person name="Zhao X."/>
            <person name="Zhong W.Y."/>
            <person name="Peng D.H."/>
            <person name="Ahmad S."/>
            <person name="Lan S."/>
            <person name="Zhang J.S."/>
            <person name="Tsai W.C."/>
            <person name="Van de Peer Y."/>
            <person name="Liu Z.J."/>
        </authorList>
    </citation>
    <scope>NUCLEOTIDE SEQUENCE</scope>
    <source>
        <strain evidence="3">SCP</strain>
    </source>
</reference>
<dbReference type="EMBL" id="JAUJYN010000004">
    <property type="protein sequence ID" value="KAK1274557.1"/>
    <property type="molecule type" value="Genomic_DNA"/>
</dbReference>
<sequence>MSQKGIQTEMDVEKKLQEEIKMLKQELEMQVKMNRASELKLMISKLLNGEDKVRKGMDPSHLRDLYQMADKKERELEEQLKLFKGSTSTTATTMEEEEAEQHPQPKPE</sequence>